<dbReference type="KEGG" id="pgg:FX982_04709"/>
<dbReference type="RefSeq" id="WP_172612802.1">
    <property type="nucleotide sequence ID" value="NZ_CP053746.1"/>
</dbReference>
<dbReference type="Pfam" id="PF05751">
    <property type="entry name" value="FixH"/>
    <property type="match status" value="1"/>
</dbReference>
<dbReference type="Proteomes" id="UP000501989">
    <property type="component" value="Chromosome"/>
</dbReference>
<dbReference type="EMBL" id="CP053746">
    <property type="protein sequence ID" value="QKF53716.1"/>
    <property type="molecule type" value="Genomic_DNA"/>
</dbReference>
<evidence type="ECO:0000256" key="1">
    <source>
        <dbReference type="SAM" id="Phobius"/>
    </source>
</evidence>
<protein>
    <recommendedName>
        <fullName evidence="4">Nitrogen fixation protein FixH</fullName>
    </recommendedName>
</protein>
<evidence type="ECO:0000313" key="2">
    <source>
        <dbReference type="EMBL" id="QKF53716.1"/>
    </source>
</evidence>
<accession>A0A6M8MP10</accession>
<evidence type="ECO:0008006" key="4">
    <source>
        <dbReference type="Google" id="ProtNLM"/>
    </source>
</evidence>
<keyword evidence="1" id="KW-0472">Membrane</keyword>
<gene>
    <name evidence="2" type="ORF">FX982_04709</name>
</gene>
<name>A0A6M8MP10_9PSED</name>
<evidence type="ECO:0000313" key="3">
    <source>
        <dbReference type="Proteomes" id="UP000501989"/>
    </source>
</evidence>
<feature type="transmembrane region" description="Helical" evidence="1">
    <location>
        <begin position="14"/>
        <end position="38"/>
    </location>
</feature>
<keyword evidence="1" id="KW-0812">Transmembrane</keyword>
<keyword evidence="1" id="KW-1133">Transmembrane helix</keyword>
<sequence length="177" mass="19563">MTAVTAARPWHRQLWPWIIIGILTCSVSLTAAMVTIAVTHPDNLVTDNYYEAGKGINRSLDRELLAQSLNLQALVGLDELTGEVDVQLSGASQPETMVLNLISPTQPDKDRKIVLARNPSQPGRYVGQLSDRVEGRRFVELLGVENAQTWRLFEEERIVTGQPLTLGDEPIQGAGRH</sequence>
<keyword evidence="3" id="KW-1185">Reference proteome</keyword>
<reference evidence="3" key="1">
    <citation type="submission" date="2019-12" db="EMBL/GenBank/DDBJ databases">
        <title>Endophytic bacteria associated with Panax ginseng seedlings.</title>
        <authorList>
            <person name="Park J.M."/>
            <person name="Shin R."/>
            <person name="Jo S.H."/>
        </authorList>
    </citation>
    <scope>NUCLEOTIDE SEQUENCE [LARGE SCALE GENOMIC DNA]</scope>
    <source>
        <strain evidence="3">PgKB30</strain>
    </source>
</reference>
<organism evidence="2 3">
    <name type="scientific">Pseudomonas graminis</name>
    <dbReference type="NCBI Taxonomy" id="158627"/>
    <lineage>
        <taxon>Bacteria</taxon>
        <taxon>Pseudomonadati</taxon>
        <taxon>Pseudomonadota</taxon>
        <taxon>Gammaproteobacteria</taxon>
        <taxon>Pseudomonadales</taxon>
        <taxon>Pseudomonadaceae</taxon>
        <taxon>Pseudomonas</taxon>
    </lineage>
</organism>
<proteinExistence type="predicted"/>
<dbReference type="AlphaFoldDB" id="A0A6M8MP10"/>
<dbReference type="InterPro" id="IPR008620">
    <property type="entry name" value="FixH"/>
</dbReference>